<dbReference type="CDD" id="cd07043">
    <property type="entry name" value="STAS_anti-anti-sigma_factors"/>
    <property type="match status" value="1"/>
</dbReference>
<evidence type="ECO:0000259" key="1">
    <source>
        <dbReference type="PROSITE" id="PS50801"/>
    </source>
</evidence>
<dbReference type="PANTHER" id="PTHR35526:SF3">
    <property type="entry name" value="ANTI-SIGMA-F FACTOR RSBW"/>
    <property type="match status" value="1"/>
</dbReference>
<name>A0ABW4GGF5_9ACTN</name>
<dbReference type="InterPro" id="IPR050267">
    <property type="entry name" value="Anti-sigma-factor_SerPK"/>
</dbReference>
<dbReference type="InterPro" id="IPR003594">
    <property type="entry name" value="HATPase_dom"/>
</dbReference>
<sequence length="240" mass="25711">MKRPVEPVTLVEQPFDRDSMYALRATLEAHASQAGLPEGRTADLVLIGHELASNVILYGSGRGWVRLLVVDDMLQCEVIDGDATSAEQETPGWTYEFGHGLWMARCLSDRHAVSRGPDGTVVTAGFALPHPVPTTFELTRDDHDGRTTLTLAGNLDQRTASDVIAAVQALISTTASLRLVLDLSGMTFWDSTGITALVTSQANVAATPGATMVLAGLSTEYKGRLDCLSFVPFTYETAGD</sequence>
<comment type="caution">
    <text evidence="2">The sequence shown here is derived from an EMBL/GenBank/DDBJ whole genome shotgun (WGS) entry which is preliminary data.</text>
</comment>
<dbReference type="Pfam" id="PF13581">
    <property type="entry name" value="HATPase_c_2"/>
    <property type="match status" value="1"/>
</dbReference>
<organism evidence="2 3">
    <name type="scientific">Nonomuraea guangzhouensis</name>
    <dbReference type="NCBI Taxonomy" id="1291555"/>
    <lineage>
        <taxon>Bacteria</taxon>
        <taxon>Bacillati</taxon>
        <taxon>Actinomycetota</taxon>
        <taxon>Actinomycetes</taxon>
        <taxon>Streptosporangiales</taxon>
        <taxon>Streptosporangiaceae</taxon>
        <taxon>Nonomuraea</taxon>
    </lineage>
</organism>
<protein>
    <submittedName>
        <fullName evidence="2">STAS domain-containing protein</fullName>
    </submittedName>
</protein>
<gene>
    <name evidence="2" type="ORF">ACFSJ0_29980</name>
</gene>
<reference evidence="3" key="1">
    <citation type="journal article" date="2019" name="Int. J. Syst. Evol. Microbiol.">
        <title>The Global Catalogue of Microorganisms (GCM) 10K type strain sequencing project: providing services to taxonomists for standard genome sequencing and annotation.</title>
        <authorList>
            <consortium name="The Broad Institute Genomics Platform"/>
            <consortium name="The Broad Institute Genome Sequencing Center for Infectious Disease"/>
            <person name="Wu L."/>
            <person name="Ma J."/>
        </authorList>
    </citation>
    <scope>NUCLEOTIDE SEQUENCE [LARGE SCALE GENOMIC DNA]</scope>
    <source>
        <strain evidence="3">CGMCC 1.15399</strain>
    </source>
</reference>
<dbReference type="EMBL" id="JBHUCM010000025">
    <property type="protein sequence ID" value="MFD1541316.1"/>
    <property type="molecule type" value="Genomic_DNA"/>
</dbReference>
<dbReference type="PROSITE" id="PS50801">
    <property type="entry name" value="STAS"/>
    <property type="match status" value="1"/>
</dbReference>
<dbReference type="InterPro" id="IPR002645">
    <property type="entry name" value="STAS_dom"/>
</dbReference>
<dbReference type="Proteomes" id="UP001597097">
    <property type="component" value="Unassembled WGS sequence"/>
</dbReference>
<feature type="domain" description="STAS" evidence="1">
    <location>
        <begin position="136"/>
        <end position="240"/>
    </location>
</feature>
<keyword evidence="3" id="KW-1185">Reference proteome</keyword>
<proteinExistence type="predicted"/>
<dbReference type="RefSeq" id="WP_219536899.1">
    <property type="nucleotide sequence ID" value="NZ_JAHKRM010000033.1"/>
</dbReference>
<evidence type="ECO:0000313" key="3">
    <source>
        <dbReference type="Proteomes" id="UP001597097"/>
    </source>
</evidence>
<dbReference type="Pfam" id="PF01740">
    <property type="entry name" value="STAS"/>
    <property type="match status" value="1"/>
</dbReference>
<accession>A0ABW4GGF5</accession>
<evidence type="ECO:0000313" key="2">
    <source>
        <dbReference type="EMBL" id="MFD1541316.1"/>
    </source>
</evidence>
<dbReference type="PANTHER" id="PTHR35526">
    <property type="entry name" value="ANTI-SIGMA-F FACTOR RSBW-RELATED"/>
    <property type="match status" value="1"/>
</dbReference>